<name>A0A8S5RJE5_9VIRU</name>
<reference evidence="1" key="1">
    <citation type="journal article" date="2021" name="Proc. Natl. Acad. Sci. U.S.A.">
        <title>A Catalog of Tens of Thousands of Viruses from Human Metagenomes Reveals Hidden Associations with Chronic Diseases.</title>
        <authorList>
            <person name="Tisza M.J."/>
            <person name="Buck C.B."/>
        </authorList>
    </citation>
    <scope>NUCLEOTIDE SEQUENCE</scope>
    <source>
        <strain evidence="1">CtBM815</strain>
    </source>
</reference>
<dbReference type="EMBL" id="BK059109">
    <property type="protein sequence ID" value="DAE31512.1"/>
    <property type="molecule type" value="Genomic_DNA"/>
</dbReference>
<proteinExistence type="predicted"/>
<evidence type="ECO:0000313" key="1">
    <source>
        <dbReference type="EMBL" id="DAE31512.1"/>
    </source>
</evidence>
<accession>A0A8S5RJE5</accession>
<sequence>MSILYLPLSYFGLFKSFPRLAYNRSSYVVPLSI</sequence>
<protein>
    <submittedName>
        <fullName evidence="1">Uncharacterized protein</fullName>
    </submittedName>
</protein>
<organism evidence="1">
    <name type="scientific">virus sp. ctBM815</name>
    <dbReference type="NCBI Taxonomy" id="2825806"/>
    <lineage>
        <taxon>Viruses</taxon>
    </lineage>
</organism>